<evidence type="ECO:0000256" key="2">
    <source>
        <dbReference type="RuleBase" id="RU003814"/>
    </source>
</evidence>
<dbReference type="GO" id="GO:0046523">
    <property type="term" value="F:S-methyl-5-thioribose-1-phosphate isomerase activity"/>
    <property type="evidence" value="ECO:0007669"/>
    <property type="project" value="TreeGrafter"/>
</dbReference>
<dbReference type="EMBL" id="KN882148">
    <property type="protein sequence ID" value="KIY42976.1"/>
    <property type="molecule type" value="Genomic_DNA"/>
</dbReference>
<evidence type="ECO:0000256" key="1">
    <source>
        <dbReference type="ARBA" id="ARBA00007251"/>
    </source>
</evidence>
<dbReference type="InterPro" id="IPR042529">
    <property type="entry name" value="IF_2B-like_C"/>
</dbReference>
<dbReference type="Gene3D" id="3.40.50.10470">
    <property type="entry name" value="Translation initiation factor eif-2b, domain 2"/>
    <property type="match status" value="1"/>
</dbReference>
<dbReference type="OrthoDB" id="2502244at2759"/>
<keyword evidence="5" id="KW-1185">Reference proteome</keyword>
<dbReference type="InterPro" id="IPR000086">
    <property type="entry name" value="NUDIX_hydrolase_dom"/>
</dbReference>
<feature type="domain" description="Nudix hydrolase" evidence="3">
    <location>
        <begin position="1"/>
        <end position="146"/>
    </location>
</feature>
<dbReference type="InterPro" id="IPR015797">
    <property type="entry name" value="NUDIX_hydrolase-like_dom_sf"/>
</dbReference>
<accession>A0A0D7A215</accession>
<dbReference type="SUPFAM" id="SSF55811">
    <property type="entry name" value="Nudix"/>
    <property type="match status" value="1"/>
</dbReference>
<gene>
    <name evidence="4" type="ORF">FISHEDRAFT_54403</name>
</gene>
<keyword evidence="4" id="KW-0648">Protein biosynthesis</keyword>
<evidence type="ECO:0000313" key="5">
    <source>
        <dbReference type="Proteomes" id="UP000054144"/>
    </source>
</evidence>
<dbReference type="Gene3D" id="3.90.79.10">
    <property type="entry name" value="Nucleoside Triphosphate Pyrophosphohydrolase"/>
    <property type="match status" value="1"/>
</dbReference>
<dbReference type="PANTHER" id="PTHR43475:SF3">
    <property type="entry name" value="TRANSLATION INITIATION FACTOR EIF-2B SUBUNIT FAMILY PROTEIN (AFU_ORTHOLOGUE AFUA_2G14290)"/>
    <property type="match status" value="1"/>
</dbReference>
<dbReference type="GO" id="GO:0003743">
    <property type="term" value="F:translation initiation factor activity"/>
    <property type="evidence" value="ECO:0007669"/>
    <property type="project" value="UniProtKB-KW"/>
</dbReference>
<dbReference type="SUPFAM" id="SSF100950">
    <property type="entry name" value="NagB/RpiA/CoA transferase-like"/>
    <property type="match status" value="1"/>
</dbReference>
<dbReference type="InterPro" id="IPR037171">
    <property type="entry name" value="NagB/RpiA_transferase-like"/>
</dbReference>
<proteinExistence type="inferred from homology"/>
<dbReference type="PANTHER" id="PTHR43475">
    <property type="entry name" value="METHYLTHIORIBOSE-1-PHOSPHATE ISOMERASE"/>
    <property type="match status" value="1"/>
</dbReference>
<protein>
    <submittedName>
        <fullName evidence="4">Translation initiation factor eIF-2B subunit family protein</fullName>
    </submittedName>
</protein>
<name>A0A0D7A215_9AGAR</name>
<dbReference type="Proteomes" id="UP000054144">
    <property type="component" value="Unassembled WGS sequence"/>
</dbReference>
<dbReference type="Pfam" id="PF01008">
    <property type="entry name" value="IF-2B"/>
    <property type="match status" value="1"/>
</dbReference>
<keyword evidence="4" id="KW-0396">Initiation factor</keyword>
<evidence type="ECO:0000313" key="4">
    <source>
        <dbReference type="EMBL" id="KIY42976.1"/>
    </source>
</evidence>
<dbReference type="AlphaFoldDB" id="A0A0D7A215"/>
<dbReference type="Pfam" id="PF00293">
    <property type="entry name" value="NUDIX"/>
    <property type="match status" value="1"/>
</dbReference>
<sequence length="477" mass="53221">MKQRNVVTSFIAQLSRDGNISKILLAKRSTKVHTYREHWASISGSIETNDPSPIARARIEISEETSLDPDAHLDLVLAGKPQHIRDSDLDTHWTIHPFLFALKSPELAERVHIDWEHTEAKWAPPEELENAVIRPTVPGLVETFRRVRVGPLVARGLRELQNDTVSGAQEMAVHALRVFRDGIDDVHTNDPNEFWRRLRMMGWHIAKNGRPSMSAAIEGGILRALTDVKKRWDATSVTTGRDVAQKVVTELISASESVTSRLKTAFLKFMADEGRNRGHITILTLSHSSTLRNCLAELVRRPPVFVKLLILESRPANEGVALAKRLVDENPNVEVEIASDASVGLFAQQATHLLLGADRITPSGDIFNKIGSLPAAILARRCGAKVVAVAQRDKISKSSDDKEDYLEEHAGDELLRAWDSTLKANGKVQVRNFYFEKVPADIVDVFLTEEGALDKEMIGNIWDSRQEAENTMFGEEL</sequence>
<dbReference type="PROSITE" id="PS51462">
    <property type="entry name" value="NUDIX"/>
    <property type="match status" value="1"/>
</dbReference>
<evidence type="ECO:0000259" key="3">
    <source>
        <dbReference type="PROSITE" id="PS51462"/>
    </source>
</evidence>
<organism evidence="4 5">
    <name type="scientific">Fistulina hepatica ATCC 64428</name>
    <dbReference type="NCBI Taxonomy" id="1128425"/>
    <lineage>
        <taxon>Eukaryota</taxon>
        <taxon>Fungi</taxon>
        <taxon>Dikarya</taxon>
        <taxon>Basidiomycota</taxon>
        <taxon>Agaricomycotina</taxon>
        <taxon>Agaricomycetes</taxon>
        <taxon>Agaricomycetidae</taxon>
        <taxon>Agaricales</taxon>
        <taxon>Fistulinaceae</taxon>
        <taxon>Fistulina</taxon>
    </lineage>
</organism>
<dbReference type="GO" id="GO:0019509">
    <property type="term" value="P:L-methionine salvage from methylthioadenosine"/>
    <property type="evidence" value="ECO:0007669"/>
    <property type="project" value="TreeGrafter"/>
</dbReference>
<dbReference type="InterPro" id="IPR000649">
    <property type="entry name" value="IF-2B-related"/>
</dbReference>
<comment type="similarity">
    <text evidence="1 2">Belongs to the eIF-2B alpha/beta/delta subunits family.</text>
</comment>
<reference evidence="4 5" key="1">
    <citation type="journal article" date="2015" name="Fungal Genet. Biol.">
        <title>Evolution of novel wood decay mechanisms in Agaricales revealed by the genome sequences of Fistulina hepatica and Cylindrobasidium torrendii.</title>
        <authorList>
            <person name="Floudas D."/>
            <person name="Held B.W."/>
            <person name="Riley R."/>
            <person name="Nagy L.G."/>
            <person name="Koehler G."/>
            <person name="Ransdell A.S."/>
            <person name="Younus H."/>
            <person name="Chow J."/>
            <person name="Chiniquy J."/>
            <person name="Lipzen A."/>
            <person name="Tritt A."/>
            <person name="Sun H."/>
            <person name="Haridas S."/>
            <person name="LaButti K."/>
            <person name="Ohm R.A."/>
            <person name="Kues U."/>
            <person name="Blanchette R.A."/>
            <person name="Grigoriev I.V."/>
            <person name="Minto R.E."/>
            <person name="Hibbett D.S."/>
        </authorList>
    </citation>
    <scope>NUCLEOTIDE SEQUENCE [LARGE SCALE GENOMIC DNA]</scope>
    <source>
        <strain evidence="4 5">ATCC 64428</strain>
    </source>
</reference>